<dbReference type="InterPro" id="IPR013538">
    <property type="entry name" value="ASHA1/2-like_C"/>
</dbReference>
<evidence type="ECO:0000259" key="2">
    <source>
        <dbReference type="Pfam" id="PF08327"/>
    </source>
</evidence>
<reference evidence="3 4" key="1">
    <citation type="submission" date="2020-07" db="EMBL/GenBank/DDBJ databases">
        <title>Complete genome sequence of Mycolicibacterium litorale like strain isolated from cardiac implantable electronic device infection.</title>
        <authorList>
            <person name="Fukano H."/>
            <person name="Miyama H."/>
            <person name="Hoshino Y."/>
        </authorList>
    </citation>
    <scope>NUCLEOTIDE SEQUENCE [LARGE SCALE GENOMIC DNA]</scope>
    <source>
        <strain evidence="3 4">NIIDNTM18</strain>
    </source>
</reference>
<evidence type="ECO:0000313" key="4">
    <source>
        <dbReference type="Proteomes" id="UP000515734"/>
    </source>
</evidence>
<evidence type="ECO:0000256" key="1">
    <source>
        <dbReference type="ARBA" id="ARBA00006817"/>
    </source>
</evidence>
<dbReference type="AlphaFoldDB" id="A0A6S6P489"/>
<gene>
    <name evidence="3" type="ORF">NIIDNTM18_04560</name>
</gene>
<dbReference type="Pfam" id="PF08327">
    <property type="entry name" value="AHSA1"/>
    <property type="match status" value="1"/>
</dbReference>
<dbReference type="Gene3D" id="3.30.530.20">
    <property type="match status" value="1"/>
</dbReference>
<evidence type="ECO:0000313" key="3">
    <source>
        <dbReference type="EMBL" id="BCI51178.1"/>
    </source>
</evidence>
<comment type="similarity">
    <text evidence="1">Belongs to the AHA1 family.</text>
</comment>
<dbReference type="SUPFAM" id="SSF55961">
    <property type="entry name" value="Bet v1-like"/>
    <property type="match status" value="1"/>
</dbReference>
<dbReference type="RefSeq" id="WP_232100484.1">
    <property type="nucleotide sequence ID" value="NZ_AP023287.1"/>
</dbReference>
<proteinExistence type="inferred from homology"/>
<dbReference type="Proteomes" id="UP000515734">
    <property type="component" value="Chromosome"/>
</dbReference>
<feature type="domain" description="Activator of Hsp90 ATPase homologue 1/2-like C-terminal" evidence="2">
    <location>
        <begin position="21"/>
        <end position="142"/>
    </location>
</feature>
<dbReference type="InterPro" id="IPR023393">
    <property type="entry name" value="START-like_dom_sf"/>
</dbReference>
<organism evidence="3 4">
    <name type="scientific">Mycolicibacterium litorale</name>
    <dbReference type="NCBI Taxonomy" id="758802"/>
    <lineage>
        <taxon>Bacteria</taxon>
        <taxon>Bacillati</taxon>
        <taxon>Actinomycetota</taxon>
        <taxon>Actinomycetes</taxon>
        <taxon>Mycobacteriales</taxon>
        <taxon>Mycobacteriaceae</taxon>
        <taxon>Mycolicibacterium</taxon>
    </lineage>
</organism>
<dbReference type="CDD" id="cd07814">
    <property type="entry name" value="SRPBCC_CalC_Aha1-like"/>
    <property type="match status" value="1"/>
</dbReference>
<protein>
    <recommendedName>
        <fullName evidence="2">Activator of Hsp90 ATPase homologue 1/2-like C-terminal domain-containing protein</fullName>
    </recommendedName>
</protein>
<name>A0A6S6P489_9MYCO</name>
<sequence>MPVHEDDGRRWVEMELLVPGTPEQVWHAMATGPGMTAWFTPTTVEERVGGELHFDFGGGASQRGVVTGWDPPRRLTYEEHDWSAVGSPGPLATEITVTSRSGGRCVVRMVHSLFTDADDWDDELEGFEGGWPGFFEVLRLYLRDFAGRPASTVRVMTEYPGGVADVWSRLTSTLGLTGVDVDGRVESSGGAPELAGVVERVEQSRAARHVLLRLDRPGPGIAVVGAYPMGRSTRAMVCLYHYGDAAAETAGAGRQAWARWMDRILGRDPIVSER</sequence>
<dbReference type="EMBL" id="AP023287">
    <property type="protein sequence ID" value="BCI51178.1"/>
    <property type="molecule type" value="Genomic_DNA"/>
</dbReference>
<accession>A0A6S6P489</accession>